<dbReference type="EMBL" id="MLBY01000004">
    <property type="protein sequence ID" value="MEE7457805.1"/>
    <property type="molecule type" value="Genomic_DNA"/>
</dbReference>
<dbReference type="Proteomes" id="UP001349262">
    <property type="component" value="Unassembled WGS sequence"/>
</dbReference>
<accession>A0ABU7TB05</accession>
<protein>
    <submittedName>
        <fullName evidence="1">Uncharacterized protein</fullName>
    </submittedName>
</protein>
<organism evidence="1 2">
    <name type="scientific">Methylobacterium radiotolerans</name>
    <dbReference type="NCBI Taxonomy" id="31998"/>
    <lineage>
        <taxon>Bacteria</taxon>
        <taxon>Pseudomonadati</taxon>
        <taxon>Pseudomonadota</taxon>
        <taxon>Alphaproteobacteria</taxon>
        <taxon>Hyphomicrobiales</taxon>
        <taxon>Methylobacteriaceae</taxon>
        <taxon>Methylobacterium</taxon>
    </lineage>
</organism>
<comment type="caution">
    <text evidence="1">The sequence shown here is derived from an EMBL/GenBank/DDBJ whole genome shotgun (WGS) entry which is preliminary data.</text>
</comment>
<evidence type="ECO:0000313" key="1">
    <source>
        <dbReference type="EMBL" id="MEE7457805.1"/>
    </source>
</evidence>
<proteinExistence type="predicted"/>
<sequence>MPVRMTQERQAVNEGQRQVVVRVLFDPTDADRGFVEVAATVRVPDIASEAQNESAARQMARQALERALTAFPL</sequence>
<reference evidence="1 2" key="1">
    <citation type="journal article" date="2012" name="Genet. Mol. Biol.">
        <title>Analysis of 16S rRNA and mxaF genes revealing insights into Methylobacterium niche-specific plant association.</title>
        <authorList>
            <person name="Dourado M.N."/>
            <person name="Andreote F.D."/>
            <person name="Dini-Andreote F."/>
            <person name="Conti R."/>
            <person name="Araujo J.M."/>
            <person name="Araujo W.L."/>
        </authorList>
    </citation>
    <scope>NUCLEOTIDE SEQUENCE [LARGE SCALE GENOMIC DNA]</scope>
    <source>
        <strain evidence="1 2">SR1.6/4</strain>
    </source>
</reference>
<keyword evidence="2" id="KW-1185">Reference proteome</keyword>
<name>A0ABU7TB05_9HYPH</name>
<gene>
    <name evidence="1" type="ORF">MRSR164_13775</name>
</gene>
<evidence type="ECO:0000313" key="2">
    <source>
        <dbReference type="Proteomes" id="UP001349262"/>
    </source>
</evidence>